<comment type="cofactor">
    <cofactor evidence="1 6">
        <name>Zn(2+)</name>
        <dbReference type="ChEBI" id="CHEBI:29105"/>
    </cofactor>
</comment>
<evidence type="ECO:0000256" key="5">
    <source>
        <dbReference type="ARBA" id="ARBA00023002"/>
    </source>
</evidence>
<dbReference type="Gene3D" id="3.90.180.10">
    <property type="entry name" value="Medium-chain alcohol dehydrogenases, catalytic domain"/>
    <property type="match status" value="1"/>
</dbReference>
<gene>
    <name evidence="8" type="primary">xylB_4</name>
    <name evidence="8" type="ORF">R69888_06328</name>
</gene>
<dbReference type="InterPro" id="IPR011032">
    <property type="entry name" value="GroES-like_sf"/>
</dbReference>
<evidence type="ECO:0000259" key="7">
    <source>
        <dbReference type="SMART" id="SM00829"/>
    </source>
</evidence>
<dbReference type="Pfam" id="PF08240">
    <property type="entry name" value="ADH_N"/>
    <property type="match status" value="1"/>
</dbReference>
<comment type="similarity">
    <text evidence="2 6">Belongs to the zinc-containing alcohol dehydrogenase family.</text>
</comment>
<evidence type="ECO:0000256" key="2">
    <source>
        <dbReference type="ARBA" id="ARBA00008072"/>
    </source>
</evidence>
<dbReference type="Proteomes" id="UP000672526">
    <property type="component" value="Unassembled WGS sequence"/>
</dbReference>
<dbReference type="RefSeq" id="WP_211616462.1">
    <property type="nucleotide sequence ID" value="NZ_CAJNBK010000032.1"/>
</dbReference>
<evidence type="ECO:0000256" key="4">
    <source>
        <dbReference type="ARBA" id="ARBA00022833"/>
    </source>
</evidence>
<dbReference type="SUPFAM" id="SSF51735">
    <property type="entry name" value="NAD(P)-binding Rossmann-fold domains"/>
    <property type="match status" value="1"/>
</dbReference>
<dbReference type="InterPro" id="IPR013149">
    <property type="entry name" value="ADH-like_C"/>
</dbReference>
<sequence>MVTLTSAAVLRETHGSFALEDLILDDPRPDEVLVKIVACGICQTDAHFRDQHMPIELPAVLGHEGAGVVERIGSAVTSVKPGDHVVLSFNSCGHCASCGNGHPAYCDELMLLNFAGVRADGTSGLADTNGTPVRGRFFGQSSLATFSLANERNVVKVASDLPLAMLAPLGCGFQTGAAAVLNALKVPPKASIAIFGVGAVGLAAIMASRIARAETIIAIDVNDERLSLAQKLGAHHTINVSRSDASAMIREILPRGVDFVLDTSGRKESLEAGLAALAFLGKFGFVAFSPAAGAVLDASRLSAGQSLQGIIQGDATPKSFIPQLIEFYREGNFPFDKLVRFYEPEEIDKAFSDAARGETIKPVIQFNH</sequence>
<evidence type="ECO:0000256" key="6">
    <source>
        <dbReference type="RuleBase" id="RU361277"/>
    </source>
</evidence>
<dbReference type="InterPro" id="IPR036291">
    <property type="entry name" value="NAD(P)-bd_dom_sf"/>
</dbReference>
<dbReference type="InterPro" id="IPR020843">
    <property type="entry name" value="ER"/>
</dbReference>
<keyword evidence="9" id="KW-1185">Reference proteome</keyword>
<dbReference type="PANTHER" id="PTHR43350:SF2">
    <property type="entry name" value="GROES-LIKE ZINC-BINDING ALCOHOL DEHYDROGENASE FAMILY PROTEIN"/>
    <property type="match status" value="1"/>
</dbReference>
<dbReference type="CDD" id="cd08278">
    <property type="entry name" value="benzyl_alcohol_DH"/>
    <property type="match status" value="1"/>
</dbReference>
<proteinExistence type="inferred from homology"/>
<dbReference type="SMART" id="SM00829">
    <property type="entry name" value="PKS_ER"/>
    <property type="match status" value="1"/>
</dbReference>
<dbReference type="PANTHER" id="PTHR43350">
    <property type="entry name" value="NAD-DEPENDENT ALCOHOL DEHYDROGENASE"/>
    <property type="match status" value="1"/>
</dbReference>
<dbReference type="Pfam" id="PF00107">
    <property type="entry name" value="ADH_zinc_N"/>
    <property type="match status" value="1"/>
</dbReference>
<evidence type="ECO:0000313" key="9">
    <source>
        <dbReference type="Proteomes" id="UP000672526"/>
    </source>
</evidence>
<organism evidence="8 9">
    <name type="scientific">Paraburkholderia haematera</name>
    <dbReference type="NCBI Taxonomy" id="2793077"/>
    <lineage>
        <taxon>Bacteria</taxon>
        <taxon>Pseudomonadati</taxon>
        <taxon>Pseudomonadota</taxon>
        <taxon>Betaproteobacteria</taxon>
        <taxon>Burkholderiales</taxon>
        <taxon>Burkholderiaceae</taxon>
        <taxon>Paraburkholderia</taxon>
    </lineage>
</organism>
<feature type="domain" description="Enoyl reductase (ER)" evidence="7">
    <location>
        <begin position="12"/>
        <end position="364"/>
    </location>
</feature>
<evidence type="ECO:0000313" key="8">
    <source>
        <dbReference type="EMBL" id="CAE6825719.1"/>
    </source>
</evidence>
<dbReference type="SUPFAM" id="SSF50129">
    <property type="entry name" value="GroES-like"/>
    <property type="match status" value="1"/>
</dbReference>
<dbReference type="PROSITE" id="PS00059">
    <property type="entry name" value="ADH_ZINC"/>
    <property type="match status" value="1"/>
</dbReference>
<evidence type="ECO:0000256" key="3">
    <source>
        <dbReference type="ARBA" id="ARBA00022723"/>
    </source>
</evidence>
<reference evidence="8 9" key="1">
    <citation type="submission" date="2021-02" db="EMBL/GenBank/DDBJ databases">
        <authorList>
            <person name="Vanwijnsberghe S."/>
        </authorList>
    </citation>
    <scope>NUCLEOTIDE SEQUENCE [LARGE SCALE GENOMIC DNA]</scope>
    <source>
        <strain evidence="8 9">LMG 31837</strain>
    </source>
</reference>
<evidence type="ECO:0000256" key="1">
    <source>
        <dbReference type="ARBA" id="ARBA00001947"/>
    </source>
</evidence>
<dbReference type="EC" id="1.1.1.90" evidence="8"/>
<protein>
    <submittedName>
        <fullName evidence="8">Aryl-alcohol dehydrogenase</fullName>
        <ecNumber evidence="8">1.1.1.90</ecNumber>
    </submittedName>
</protein>
<accession>A0ABM8SQA2</accession>
<comment type="caution">
    <text evidence="8">The sequence shown here is derived from an EMBL/GenBank/DDBJ whole genome shotgun (WGS) entry which is preliminary data.</text>
</comment>
<dbReference type="Gene3D" id="3.40.50.720">
    <property type="entry name" value="NAD(P)-binding Rossmann-like Domain"/>
    <property type="match status" value="1"/>
</dbReference>
<dbReference type="GO" id="GO:0018456">
    <property type="term" value="F:aryl-alcohol dehydrogenase (NAD+) activity"/>
    <property type="evidence" value="ECO:0007669"/>
    <property type="project" value="UniProtKB-EC"/>
</dbReference>
<dbReference type="InterPro" id="IPR002328">
    <property type="entry name" value="ADH_Zn_CS"/>
</dbReference>
<keyword evidence="4 6" id="KW-0862">Zinc</keyword>
<keyword evidence="5 8" id="KW-0560">Oxidoreductase</keyword>
<dbReference type="EMBL" id="CAJNBK010000032">
    <property type="protein sequence ID" value="CAE6825719.1"/>
    <property type="molecule type" value="Genomic_DNA"/>
</dbReference>
<name>A0ABM8SQA2_9BURK</name>
<keyword evidence="3 6" id="KW-0479">Metal-binding</keyword>
<dbReference type="InterPro" id="IPR013154">
    <property type="entry name" value="ADH-like_N"/>
</dbReference>